<comment type="function">
    <text evidence="1">Required for 60S pre-ribosomal subunits export to the cytoplasm.</text>
</comment>
<dbReference type="Proteomes" id="UP000792457">
    <property type="component" value="Unassembled WGS sequence"/>
</dbReference>
<dbReference type="GO" id="GO:0005730">
    <property type="term" value="C:nucleolus"/>
    <property type="evidence" value="ECO:0007669"/>
    <property type="project" value="UniProtKB-SubCell"/>
</dbReference>
<gene>
    <name evidence="3" type="ORF">J437_LFUL000004</name>
</gene>
<proteinExistence type="inferred from homology"/>
<dbReference type="Pfam" id="PF08158">
    <property type="entry name" value="SDA1_HEAT"/>
    <property type="match status" value="1"/>
</dbReference>
<keyword evidence="1" id="KW-0539">Nucleus</keyword>
<name>A0A8K0JZX9_LADFU</name>
<evidence type="ECO:0000313" key="3">
    <source>
        <dbReference type="EMBL" id="KAG8225027.1"/>
    </source>
</evidence>
<evidence type="ECO:0000259" key="2">
    <source>
        <dbReference type="Pfam" id="PF08158"/>
    </source>
</evidence>
<sequence>MGKRYNNQLPNNLPQLQNLVKRDPASYKDEFMQQYRHFQSTLEIFRLKPDKFNKNLDELVMFLAQVSHCYSDVLSSFPQQLMDILQSHHTVLDSDMRMSFCRALVLLRSKGLLTPTSLLSLFFSLLRCQDKGLRSFLKNHIVSDVYNTNAKHKDAKLNSALQNFMFGMLKDSNAKAAKMSVDIMIELYKKNIWNDAKSVNVISTALFSKFTKVMVAALKFFLGSDPSEKNSDDSDSVSCQ</sequence>
<dbReference type="GO" id="GO:0042273">
    <property type="term" value="P:ribosomal large subunit biogenesis"/>
    <property type="evidence" value="ECO:0007669"/>
    <property type="project" value="UniProtKB-UniRule"/>
</dbReference>
<accession>A0A8K0JZX9</accession>
<dbReference type="GO" id="GO:0000055">
    <property type="term" value="P:ribosomal large subunit export from nucleus"/>
    <property type="evidence" value="ECO:0007669"/>
    <property type="project" value="UniProtKB-UniRule"/>
</dbReference>
<keyword evidence="1" id="KW-0690">Ribosome biogenesis</keyword>
<evidence type="ECO:0000313" key="4">
    <source>
        <dbReference type="Proteomes" id="UP000792457"/>
    </source>
</evidence>
<reference evidence="3" key="2">
    <citation type="submission" date="2017-10" db="EMBL/GenBank/DDBJ databases">
        <title>Ladona fulva Genome sequencing and assembly.</title>
        <authorList>
            <person name="Murali S."/>
            <person name="Richards S."/>
            <person name="Bandaranaike D."/>
            <person name="Bellair M."/>
            <person name="Blankenburg K."/>
            <person name="Chao H."/>
            <person name="Dinh H."/>
            <person name="Doddapaneni H."/>
            <person name="Dugan-Rocha S."/>
            <person name="Elkadiri S."/>
            <person name="Gnanaolivu R."/>
            <person name="Hernandez B."/>
            <person name="Skinner E."/>
            <person name="Javaid M."/>
            <person name="Lee S."/>
            <person name="Li M."/>
            <person name="Ming W."/>
            <person name="Munidasa M."/>
            <person name="Muniz J."/>
            <person name="Nguyen L."/>
            <person name="Hughes D."/>
            <person name="Osuji N."/>
            <person name="Pu L.-L."/>
            <person name="Puazo M."/>
            <person name="Qu C."/>
            <person name="Quiroz J."/>
            <person name="Raj R."/>
            <person name="Weissenberger G."/>
            <person name="Xin Y."/>
            <person name="Zou X."/>
            <person name="Han Y."/>
            <person name="Worley K."/>
            <person name="Muzny D."/>
            <person name="Gibbs R."/>
        </authorList>
    </citation>
    <scope>NUCLEOTIDE SEQUENCE</scope>
    <source>
        <strain evidence="3">Sampled in the wild</strain>
    </source>
</reference>
<dbReference type="PANTHER" id="PTHR12730:SF0">
    <property type="entry name" value="PROTEIN SDA1 HOMOLOG"/>
    <property type="match status" value="1"/>
</dbReference>
<dbReference type="EMBL" id="KZ308222">
    <property type="protein sequence ID" value="KAG8225027.1"/>
    <property type="molecule type" value="Genomic_DNA"/>
</dbReference>
<dbReference type="AlphaFoldDB" id="A0A8K0JZX9"/>
<dbReference type="PANTHER" id="PTHR12730">
    <property type="entry name" value="HSDA/SDA1-RELATED"/>
    <property type="match status" value="1"/>
</dbReference>
<keyword evidence="1" id="KW-0813">Transport</keyword>
<dbReference type="OrthoDB" id="6754045at2759"/>
<feature type="domain" description="SDA1 N-terminal" evidence="2">
    <location>
        <begin position="62"/>
        <end position="236"/>
    </location>
</feature>
<reference evidence="3" key="1">
    <citation type="submission" date="2013-04" db="EMBL/GenBank/DDBJ databases">
        <authorList>
            <person name="Qu J."/>
            <person name="Murali S.C."/>
            <person name="Bandaranaike D."/>
            <person name="Bellair M."/>
            <person name="Blankenburg K."/>
            <person name="Chao H."/>
            <person name="Dinh H."/>
            <person name="Doddapaneni H."/>
            <person name="Downs B."/>
            <person name="Dugan-Rocha S."/>
            <person name="Elkadiri S."/>
            <person name="Gnanaolivu R.D."/>
            <person name="Hernandez B."/>
            <person name="Javaid M."/>
            <person name="Jayaseelan J.C."/>
            <person name="Lee S."/>
            <person name="Li M."/>
            <person name="Ming W."/>
            <person name="Munidasa M."/>
            <person name="Muniz J."/>
            <person name="Nguyen L."/>
            <person name="Ongeri F."/>
            <person name="Osuji N."/>
            <person name="Pu L.-L."/>
            <person name="Puazo M."/>
            <person name="Qu C."/>
            <person name="Quiroz J."/>
            <person name="Raj R."/>
            <person name="Weissenberger G."/>
            <person name="Xin Y."/>
            <person name="Zou X."/>
            <person name="Han Y."/>
            <person name="Richards S."/>
            <person name="Worley K."/>
            <person name="Muzny D."/>
            <person name="Gibbs R."/>
        </authorList>
    </citation>
    <scope>NUCLEOTIDE SEQUENCE</scope>
    <source>
        <strain evidence="3">Sampled in the wild</strain>
    </source>
</reference>
<evidence type="ECO:0000256" key="1">
    <source>
        <dbReference type="RuleBase" id="RU365057"/>
    </source>
</evidence>
<dbReference type="InterPro" id="IPR027312">
    <property type="entry name" value="Sda1"/>
</dbReference>
<keyword evidence="4" id="KW-1185">Reference proteome</keyword>
<comment type="caution">
    <text evidence="3">The sequence shown here is derived from an EMBL/GenBank/DDBJ whole genome shotgun (WGS) entry which is preliminary data.</text>
</comment>
<protein>
    <recommendedName>
        <fullName evidence="1">Protein SDA1</fullName>
    </recommendedName>
</protein>
<keyword evidence="1" id="KW-0653">Protein transport</keyword>
<comment type="subcellular location">
    <subcellularLocation>
        <location evidence="1">Nucleus</location>
        <location evidence="1">Nucleolus</location>
    </subcellularLocation>
</comment>
<dbReference type="GO" id="GO:0015031">
    <property type="term" value="P:protein transport"/>
    <property type="evidence" value="ECO:0007669"/>
    <property type="project" value="UniProtKB-KW"/>
</dbReference>
<organism evidence="3 4">
    <name type="scientific">Ladona fulva</name>
    <name type="common">Scarce chaser dragonfly</name>
    <name type="synonym">Libellula fulva</name>
    <dbReference type="NCBI Taxonomy" id="123851"/>
    <lineage>
        <taxon>Eukaryota</taxon>
        <taxon>Metazoa</taxon>
        <taxon>Ecdysozoa</taxon>
        <taxon>Arthropoda</taxon>
        <taxon>Hexapoda</taxon>
        <taxon>Insecta</taxon>
        <taxon>Pterygota</taxon>
        <taxon>Palaeoptera</taxon>
        <taxon>Odonata</taxon>
        <taxon>Epiprocta</taxon>
        <taxon>Anisoptera</taxon>
        <taxon>Libelluloidea</taxon>
        <taxon>Libellulidae</taxon>
        <taxon>Ladona</taxon>
    </lineage>
</organism>
<dbReference type="InterPro" id="IPR012977">
    <property type="entry name" value="SDA1_N"/>
</dbReference>
<comment type="similarity">
    <text evidence="1">Belongs to the SDA1 family.</text>
</comment>